<evidence type="ECO:0000313" key="3">
    <source>
        <dbReference type="Proteomes" id="UP001652741"/>
    </source>
</evidence>
<reference evidence="4" key="1">
    <citation type="submission" date="2025-08" db="UniProtKB">
        <authorList>
            <consortium name="RefSeq"/>
        </authorList>
    </citation>
    <scope>IDENTIFICATION</scope>
</reference>
<dbReference type="PANTHER" id="PTHR31139">
    <property type="entry name" value="ECTOPIC P GRANULES PROTEIN 5 HOMOLOG"/>
    <property type="match status" value="1"/>
</dbReference>
<sequence length="301" mass="34010">MSQVWGSPYDNTMSHLLSPSDFGTSLKDLNIVAMLHNFWEQKQVEQVKGSDSQSEDSVKGSASQSEGLLLYESAPSPRPPYIYYVTLPGGSCFGNYKECETQAEARRDAARVALMNSLVNELPSRRITPLFITHSLQEAASASTVSVEDACDPSTSLGAYCLLLQSYTGRTMLEFQEGMTVFQLLHWNGTLKILRERQCSRQSVIGYYLQRGLDASMRSSMALDWLGRERQTPRQLRMELRAAQRELDVARCHGNELRFYKEKTEILSLALSQEFTHQPHTDIHGPHTDSQESPEPHIHHQ</sequence>
<dbReference type="InterPro" id="IPR029270">
    <property type="entry name" value="LIX1"/>
</dbReference>
<keyword evidence="3" id="KW-1185">Reference proteome</keyword>
<accession>A0ABM3DW92</accession>
<protein>
    <submittedName>
        <fullName evidence="4">Protein limb expression 1 homolog</fullName>
    </submittedName>
</protein>
<proteinExistence type="inferred from homology"/>
<dbReference type="PANTHER" id="PTHR31139:SF5">
    <property type="entry name" value="PROTEIN LIMB EXPRESSION 1 HOMOLOG"/>
    <property type="match status" value="1"/>
</dbReference>
<name>A0ABM3DW92_SALSA</name>
<dbReference type="RefSeq" id="XP_045563078.1">
    <property type="nucleotide sequence ID" value="XM_045707122.1"/>
</dbReference>
<feature type="region of interest" description="Disordered" evidence="2">
    <location>
        <begin position="278"/>
        <end position="301"/>
    </location>
</feature>
<dbReference type="Pfam" id="PF14954">
    <property type="entry name" value="LIX1"/>
    <property type="match status" value="1"/>
</dbReference>
<evidence type="ECO:0000313" key="4">
    <source>
        <dbReference type="RefSeq" id="XP_045563078.1"/>
    </source>
</evidence>
<dbReference type="GeneID" id="123730430"/>
<dbReference type="InterPro" id="IPR051436">
    <property type="entry name" value="Autophagy-related_EPG5"/>
</dbReference>
<gene>
    <name evidence="4" type="primary">LOC123730430</name>
</gene>
<dbReference type="Proteomes" id="UP001652741">
    <property type="component" value="Chromosome ssa24"/>
</dbReference>
<evidence type="ECO:0000256" key="2">
    <source>
        <dbReference type="SAM" id="MobiDB-lite"/>
    </source>
</evidence>
<organism evidence="3 4">
    <name type="scientific">Salmo salar</name>
    <name type="common">Atlantic salmon</name>
    <dbReference type="NCBI Taxonomy" id="8030"/>
    <lineage>
        <taxon>Eukaryota</taxon>
        <taxon>Metazoa</taxon>
        <taxon>Chordata</taxon>
        <taxon>Craniata</taxon>
        <taxon>Vertebrata</taxon>
        <taxon>Euteleostomi</taxon>
        <taxon>Actinopterygii</taxon>
        <taxon>Neopterygii</taxon>
        <taxon>Teleostei</taxon>
        <taxon>Protacanthopterygii</taxon>
        <taxon>Salmoniformes</taxon>
        <taxon>Salmonidae</taxon>
        <taxon>Salmoninae</taxon>
        <taxon>Salmo</taxon>
    </lineage>
</organism>
<comment type="similarity">
    <text evidence="1">Belongs to the LIX1 family.</text>
</comment>
<evidence type="ECO:0000256" key="1">
    <source>
        <dbReference type="ARBA" id="ARBA00007468"/>
    </source>
</evidence>